<dbReference type="PANTHER" id="PTHR42756">
    <property type="entry name" value="TRANSCRIPTIONAL REGULATOR, MARR"/>
    <property type="match status" value="1"/>
</dbReference>
<dbReference type="PRINTS" id="PR00598">
    <property type="entry name" value="HTHMARR"/>
</dbReference>
<dbReference type="Pfam" id="PF01047">
    <property type="entry name" value="MarR"/>
    <property type="match status" value="1"/>
</dbReference>
<proteinExistence type="predicted"/>
<dbReference type="AlphaFoldDB" id="A0A1T5CKL1"/>
<protein>
    <submittedName>
        <fullName evidence="5">DNA-binding transcriptional regulator, MarR family</fullName>
    </submittedName>
</protein>
<evidence type="ECO:0000256" key="3">
    <source>
        <dbReference type="ARBA" id="ARBA00023163"/>
    </source>
</evidence>
<name>A0A1T5CKL1_9FIRM</name>
<keyword evidence="2 5" id="KW-0238">DNA-binding</keyword>
<dbReference type="SMART" id="SM00347">
    <property type="entry name" value="HTH_MARR"/>
    <property type="match status" value="1"/>
</dbReference>
<feature type="domain" description="HTH marR-type" evidence="4">
    <location>
        <begin position="1"/>
        <end position="141"/>
    </location>
</feature>
<evidence type="ECO:0000256" key="2">
    <source>
        <dbReference type="ARBA" id="ARBA00023125"/>
    </source>
</evidence>
<dbReference type="InterPro" id="IPR036388">
    <property type="entry name" value="WH-like_DNA-bd_sf"/>
</dbReference>
<dbReference type="InterPro" id="IPR000835">
    <property type="entry name" value="HTH_MarR-typ"/>
</dbReference>
<dbReference type="PANTHER" id="PTHR42756:SF2">
    <property type="entry name" value="MARR FAMILY REGULATORY PROTEIN"/>
    <property type="match status" value="1"/>
</dbReference>
<dbReference type="InterPro" id="IPR023187">
    <property type="entry name" value="Tscrpt_reg_MarR-type_CS"/>
</dbReference>
<organism evidence="5 6">
    <name type="scientific">Acetoanaerobium noterae</name>
    <dbReference type="NCBI Taxonomy" id="745369"/>
    <lineage>
        <taxon>Bacteria</taxon>
        <taxon>Bacillati</taxon>
        <taxon>Bacillota</taxon>
        <taxon>Clostridia</taxon>
        <taxon>Peptostreptococcales</taxon>
        <taxon>Filifactoraceae</taxon>
        <taxon>Acetoanaerobium</taxon>
    </lineage>
</organism>
<reference evidence="6" key="1">
    <citation type="submission" date="2017-02" db="EMBL/GenBank/DDBJ databases">
        <authorList>
            <person name="Varghese N."/>
            <person name="Submissions S."/>
        </authorList>
    </citation>
    <scope>NUCLEOTIDE SEQUENCE [LARGE SCALE GENOMIC DNA]</scope>
    <source>
        <strain evidence="6">ATCC 35199</strain>
    </source>
</reference>
<gene>
    <name evidence="5" type="ORF">SAMN02745120_2243</name>
</gene>
<accession>A0A1T5CKL1</accession>
<keyword evidence="1" id="KW-0805">Transcription regulation</keyword>
<dbReference type="GO" id="GO:0003677">
    <property type="term" value="F:DNA binding"/>
    <property type="evidence" value="ECO:0007669"/>
    <property type="project" value="UniProtKB-KW"/>
</dbReference>
<dbReference type="Gene3D" id="1.10.10.10">
    <property type="entry name" value="Winged helix-like DNA-binding domain superfamily/Winged helix DNA-binding domain"/>
    <property type="match status" value="1"/>
</dbReference>
<dbReference type="Proteomes" id="UP000243406">
    <property type="component" value="Unassembled WGS sequence"/>
</dbReference>
<evidence type="ECO:0000313" key="6">
    <source>
        <dbReference type="Proteomes" id="UP000243406"/>
    </source>
</evidence>
<dbReference type="RefSeq" id="WP_079590047.1">
    <property type="nucleotide sequence ID" value="NZ_FUYN01000005.1"/>
</dbReference>
<dbReference type="OrthoDB" id="6462103at2"/>
<dbReference type="GO" id="GO:0003700">
    <property type="term" value="F:DNA-binding transcription factor activity"/>
    <property type="evidence" value="ECO:0007669"/>
    <property type="project" value="InterPro"/>
</dbReference>
<dbReference type="PROSITE" id="PS50995">
    <property type="entry name" value="HTH_MARR_2"/>
    <property type="match status" value="1"/>
</dbReference>
<evidence type="ECO:0000259" key="4">
    <source>
        <dbReference type="PROSITE" id="PS50995"/>
    </source>
</evidence>
<sequence length="158" mass="18587">MKKTDDYHEFNPGKYISMLYRHGRCYMDTAMSKFEIGSGQYTFLFYLYKDNGASQDEISKALDIDKATTARAITKLEDKGFITREADESDKRVNRIYLTEKSINIKEEIINFSKQWSEIILEDISETEKENLRSLLYKISENASKYKKNRCRKGEKND</sequence>
<keyword evidence="3" id="KW-0804">Transcription</keyword>
<dbReference type="InterPro" id="IPR036390">
    <property type="entry name" value="WH_DNA-bd_sf"/>
</dbReference>
<evidence type="ECO:0000256" key="1">
    <source>
        <dbReference type="ARBA" id="ARBA00023015"/>
    </source>
</evidence>
<dbReference type="EMBL" id="FUYN01000005">
    <property type="protein sequence ID" value="SKB59987.1"/>
    <property type="molecule type" value="Genomic_DNA"/>
</dbReference>
<dbReference type="SUPFAM" id="SSF46785">
    <property type="entry name" value="Winged helix' DNA-binding domain"/>
    <property type="match status" value="1"/>
</dbReference>
<keyword evidence="6" id="KW-1185">Reference proteome</keyword>
<evidence type="ECO:0000313" key="5">
    <source>
        <dbReference type="EMBL" id="SKB59987.1"/>
    </source>
</evidence>
<dbReference type="PROSITE" id="PS01117">
    <property type="entry name" value="HTH_MARR_1"/>
    <property type="match status" value="1"/>
</dbReference>